<protein>
    <submittedName>
        <fullName evidence="1">Uncharacterized protein</fullName>
    </submittedName>
</protein>
<dbReference type="RefSeq" id="WP_288199466.1">
    <property type="nucleotide sequence ID" value="NZ_LT608334.1"/>
</dbReference>
<reference evidence="1" key="1">
    <citation type="submission" date="2016-08" db="EMBL/GenBank/DDBJ databases">
        <authorList>
            <person name="Seilhamer J.J."/>
        </authorList>
    </citation>
    <scope>NUCLEOTIDE SEQUENCE</scope>
    <source>
        <strain evidence="1">86</strain>
    </source>
</reference>
<accession>A0A212L766</accession>
<dbReference type="EMBL" id="FMJD01000003">
    <property type="protein sequence ID" value="SCM73378.1"/>
    <property type="molecule type" value="Genomic_DNA"/>
</dbReference>
<proteinExistence type="predicted"/>
<name>A0A212L766_9HYPH</name>
<dbReference type="InterPro" id="IPR024400">
    <property type="entry name" value="DUF2635"/>
</dbReference>
<sequence>MDIVSVKPRDGLAVVMPDRGRLASADGENVDREAPYYAKAIRDGDLVVVTGKAGQTKSAASGEGSK</sequence>
<dbReference type="AlphaFoldDB" id="A0A212L766"/>
<gene>
    <name evidence="1" type="ORF">KL86PLE_110043</name>
</gene>
<evidence type="ECO:0000313" key="1">
    <source>
        <dbReference type="EMBL" id="SCM73378.1"/>
    </source>
</evidence>
<dbReference type="Pfam" id="PF10948">
    <property type="entry name" value="DUF2635"/>
    <property type="match status" value="1"/>
</dbReference>
<organism evidence="1">
    <name type="scientific">uncultured Pleomorphomonas sp</name>
    <dbReference type="NCBI Taxonomy" id="442121"/>
    <lineage>
        <taxon>Bacteria</taxon>
        <taxon>Pseudomonadati</taxon>
        <taxon>Pseudomonadota</taxon>
        <taxon>Alphaproteobacteria</taxon>
        <taxon>Hyphomicrobiales</taxon>
        <taxon>Pleomorphomonadaceae</taxon>
        <taxon>Pleomorphomonas</taxon>
        <taxon>environmental samples</taxon>
    </lineage>
</organism>